<evidence type="ECO:0000256" key="1">
    <source>
        <dbReference type="ARBA" id="ARBA00006484"/>
    </source>
</evidence>
<dbReference type="AlphaFoldDB" id="A0AAW1ITM9"/>
<protein>
    <submittedName>
        <fullName evidence="5">Short chain dehydrogenase</fullName>
    </submittedName>
</protein>
<dbReference type="PRINTS" id="PR00080">
    <property type="entry name" value="SDRFAMILY"/>
</dbReference>
<evidence type="ECO:0000256" key="3">
    <source>
        <dbReference type="ARBA" id="ARBA00023002"/>
    </source>
</evidence>
<keyword evidence="3" id="KW-0560">Oxidoreductase</keyword>
<dbReference type="Pfam" id="PF00106">
    <property type="entry name" value="adh_short"/>
    <property type="match status" value="1"/>
</dbReference>
<dbReference type="Gene3D" id="3.40.50.720">
    <property type="entry name" value="NAD(P)-binding Rossmann-like Domain"/>
    <property type="match status" value="1"/>
</dbReference>
<dbReference type="InterPro" id="IPR002347">
    <property type="entry name" value="SDR_fam"/>
</dbReference>
<dbReference type="PANTHER" id="PTHR43963">
    <property type="entry name" value="CARBONYL REDUCTASE 1-RELATED"/>
    <property type="match status" value="1"/>
</dbReference>
<keyword evidence="6" id="KW-1185">Reference proteome</keyword>
<comment type="caution">
    <text evidence="5">The sequence shown here is derived from an EMBL/GenBank/DDBJ whole genome shotgun (WGS) entry which is preliminary data.</text>
</comment>
<dbReference type="PANTHER" id="PTHR43963:SF4">
    <property type="entry name" value="CARBONYL REDUCTASE (NADPH)"/>
    <property type="match status" value="1"/>
</dbReference>
<keyword evidence="2" id="KW-0521">NADP</keyword>
<organism evidence="5 6">
    <name type="scientific">Popillia japonica</name>
    <name type="common">Japanese beetle</name>
    <dbReference type="NCBI Taxonomy" id="7064"/>
    <lineage>
        <taxon>Eukaryota</taxon>
        <taxon>Metazoa</taxon>
        <taxon>Ecdysozoa</taxon>
        <taxon>Arthropoda</taxon>
        <taxon>Hexapoda</taxon>
        <taxon>Insecta</taxon>
        <taxon>Pterygota</taxon>
        <taxon>Neoptera</taxon>
        <taxon>Endopterygota</taxon>
        <taxon>Coleoptera</taxon>
        <taxon>Polyphaga</taxon>
        <taxon>Scarabaeiformia</taxon>
        <taxon>Scarabaeidae</taxon>
        <taxon>Rutelinae</taxon>
        <taxon>Popillia</taxon>
    </lineage>
</organism>
<dbReference type="PRINTS" id="PR00081">
    <property type="entry name" value="GDHRDH"/>
</dbReference>
<dbReference type="SUPFAM" id="SSF51735">
    <property type="entry name" value="NAD(P)-binding Rossmann-fold domains"/>
    <property type="match status" value="1"/>
</dbReference>
<name>A0AAW1ITM9_POPJA</name>
<evidence type="ECO:0000256" key="2">
    <source>
        <dbReference type="ARBA" id="ARBA00022857"/>
    </source>
</evidence>
<proteinExistence type="inferred from homology"/>
<comment type="similarity">
    <text evidence="1 4">Belongs to the short-chain dehydrogenases/reductases (SDR) family.</text>
</comment>
<dbReference type="InterPro" id="IPR036291">
    <property type="entry name" value="NAD(P)-bd_dom_sf"/>
</dbReference>
<dbReference type="GO" id="GO:0004090">
    <property type="term" value="F:carbonyl reductase (NADPH) activity"/>
    <property type="evidence" value="ECO:0007669"/>
    <property type="project" value="TreeGrafter"/>
</dbReference>
<dbReference type="EMBL" id="JASPKY010000559">
    <property type="protein sequence ID" value="KAK9692954.1"/>
    <property type="molecule type" value="Genomic_DNA"/>
</dbReference>
<evidence type="ECO:0000313" key="5">
    <source>
        <dbReference type="EMBL" id="KAK9692954.1"/>
    </source>
</evidence>
<reference evidence="5 6" key="1">
    <citation type="journal article" date="2024" name="BMC Genomics">
        <title>De novo assembly and annotation of Popillia japonica's genome with initial clues to its potential as an invasive pest.</title>
        <authorList>
            <person name="Cucini C."/>
            <person name="Boschi S."/>
            <person name="Funari R."/>
            <person name="Cardaioli E."/>
            <person name="Iannotti N."/>
            <person name="Marturano G."/>
            <person name="Paoli F."/>
            <person name="Bruttini M."/>
            <person name="Carapelli A."/>
            <person name="Frati F."/>
            <person name="Nardi F."/>
        </authorList>
    </citation>
    <scope>NUCLEOTIDE SEQUENCE [LARGE SCALE GENOMIC DNA]</scope>
    <source>
        <strain evidence="5">DMR45628</strain>
    </source>
</reference>
<evidence type="ECO:0000313" key="6">
    <source>
        <dbReference type="Proteomes" id="UP001458880"/>
    </source>
</evidence>
<accession>A0AAW1ITM9</accession>
<gene>
    <name evidence="5" type="ORF">QE152_g34798</name>
</gene>
<sequence>MSSEKVAIVTGANKGETAIESLQELGYNPAYHQLDVEDQASVDEFQKYIAKNYGGVDVLVNNAGVKGKGSFGMQATASVGVNYFGTLRMSEAFLPLLRHNANVVNVSSSLGHLAKIPSEELRKKFADPDLTISRLSDLMNEFVRAATEDHNPEKNWGTLPYTVSKVDLNDYRGILTVEEGAVAPLYAALNQDGWKGQFVWRDCTLVDWFGPELPAPY</sequence>
<evidence type="ECO:0000256" key="4">
    <source>
        <dbReference type="RuleBase" id="RU000363"/>
    </source>
</evidence>
<dbReference type="Proteomes" id="UP001458880">
    <property type="component" value="Unassembled WGS sequence"/>
</dbReference>